<feature type="compositionally biased region" description="Basic and acidic residues" evidence="1">
    <location>
        <begin position="1"/>
        <end position="10"/>
    </location>
</feature>
<feature type="region of interest" description="Disordered" evidence="1">
    <location>
        <begin position="1"/>
        <end position="51"/>
    </location>
</feature>
<organism evidence="2">
    <name type="scientific">Leptocylindrus danicus</name>
    <dbReference type="NCBI Taxonomy" id="163516"/>
    <lineage>
        <taxon>Eukaryota</taxon>
        <taxon>Sar</taxon>
        <taxon>Stramenopiles</taxon>
        <taxon>Ochrophyta</taxon>
        <taxon>Bacillariophyta</taxon>
        <taxon>Coscinodiscophyceae</taxon>
        <taxon>Chaetocerotophycidae</taxon>
        <taxon>Leptocylindrales</taxon>
        <taxon>Leptocylindraceae</taxon>
        <taxon>Leptocylindrus</taxon>
    </lineage>
</organism>
<evidence type="ECO:0000313" key="2">
    <source>
        <dbReference type="EMBL" id="CAD9555827.1"/>
    </source>
</evidence>
<feature type="compositionally biased region" description="Basic and acidic residues" evidence="1">
    <location>
        <begin position="719"/>
        <end position="738"/>
    </location>
</feature>
<sequence length="819" mass="87443">MADNTDDHPESSAVSSPPHATLSDIPAPIVSSDSTHAARSDQSDITECENDAEDGTVKIVAIDETCPPAKLDGSGDCANDISSFPCYRGDGVNGIKALTASGVGQSSVPPPPAIPIPETAKPLHSSAVVIDCGAKNARTTIEAEKCISANLDGRKDLPQSRLDAPISLNDVPASAEPTLALEKDEDDFVDHDGMCSSRIDAIKIDLYMECAEVHGGRGAEKLYAVYLERLGMYLASSFDDSDEISSMRSLTNSGGIQQFFQVFLTTRTLRRLHNELILELMKQAMQPTISRKTFLEHAPEQWLNRGVEKREEAEAQHLKKEEVIVVDNVASPHAKRAYSERRQDEDDILRLQKQFGTDSDTWNLWGGNAKALQSTRDKISTCTSDNRTVSITPQHNPWAIAEVHSKEIHIPSPRLAGALVTDKIIGMIPESSDNLVVTDNATWLMVIAAREYTLGLLKQVVKDCKARQRSELKAEAMKAAAAGKPIPPVAKPVANKATGKKGKGKGRTTTPKKKTTVNPLDIALTVANNPYFGGGPHTFQPATRLAWESCICSTNNAARSLLPNNFDALRLDADRRMADAEIALRKRIDDEANAQASSESRASNTSATQKPGGKKSTSATGTNPPSALSASTNANRGKEQRYSNGGPQHLQGEMSSKPTCANQPKSSPAPESSSASPAPASVASLRPAAGRGKGKNLAALRRKFSSKPPAPSDEASTTKSDDDTKTKDASTDETKDNNNTDDVSSQASGSRPPSVTSLMQSKGKNAKNLAALRARSSKSTSPTPPPPSGATPEDNKRARPSDGGGEAFTDAKRPRIEGI</sequence>
<protein>
    <submittedName>
        <fullName evidence="2">Uncharacterized protein</fullName>
    </submittedName>
</protein>
<gene>
    <name evidence="2" type="ORF">LDAN0321_LOCUS638</name>
</gene>
<feature type="compositionally biased region" description="Polar residues" evidence="1">
    <location>
        <begin position="743"/>
        <end position="763"/>
    </location>
</feature>
<feature type="compositionally biased region" description="Polar residues" evidence="1">
    <location>
        <begin position="594"/>
        <end position="635"/>
    </location>
</feature>
<accession>A0A7S2JU60</accession>
<feature type="compositionally biased region" description="Basic and acidic residues" evidence="1">
    <location>
        <begin position="809"/>
        <end position="819"/>
    </location>
</feature>
<feature type="compositionally biased region" description="Basic residues" evidence="1">
    <location>
        <begin position="498"/>
        <end position="514"/>
    </location>
</feature>
<reference evidence="2" key="1">
    <citation type="submission" date="2021-01" db="EMBL/GenBank/DDBJ databases">
        <authorList>
            <person name="Corre E."/>
            <person name="Pelletier E."/>
            <person name="Niang G."/>
            <person name="Scheremetjew M."/>
            <person name="Finn R."/>
            <person name="Kale V."/>
            <person name="Holt S."/>
            <person name="Cochrane G."/>
            <person name="Meng A."/>
            <person name="Brown T."/>
            <person name="Cohen L."/>
        </authorList>
    </citation>
    <scope>NUCLEOTIDE SEQUENCE</scope>
    <source>
        <strain evidence="2">B650</strain>
    </source>
</reference>
<feature type="compositionally biased region" description="Polar residues" evidence="1">
    <location>
        <begin position="653"/>
        <end position="663"/>
    </location>
</feature>
<dbReference type="EMBL" id="HBGY01000970">
    <property type="protein sequence ID" value="CAD9555827.1"/>
    <property type="molecule type" value="Transcribed_RNA"/>
</dbReference>
<feature type="region of interest" description="Disordered" evidence="1">
    <location>
        <begin position="485"/>
        <end position="514"/>
    </location>
</feature>
<feature type="region of interest" description="Disordered" evidence="1">
    <location>
        <begin position="590"/>
        <end position="819"/>
    </location>
</feature>
<proteinExistence type="predicted"/>
<name>A0A7S2JU60_9STRA</name>
<feature type="compositionally biased region" description="Low complexity" evidence="1">
    <location>
        <begin position="664"/>
        <end position="689"/>
    </location>
</feature>
<dbReference type="AlphaFoldDB" id="A0A7S2JU60"/>
<evidence type="ECO:0000256" key="1">
    <source>
        <dbReference type="SAM" id="MobiDB-lite"/>
    </source>
</evidence>